<dbReference type="RefSeq" id="WP_204869634.1">
    <property type="nucleotide sequence ID" value="NZ_JAFBBK010000001.1"/>
</dbReference>
<protein>
    <recommendedName>
        <fullName evidence="6">Integral membrane bound transporter domain-containing protein</fullName>
    </recommendedName>
</protein>
<gene>
    <name evidence="7" type="ORF">JOE42_003675</name>
</gene>
<evidence type="ECO:0000313" key="7">
    <source>
        <dbReference type="EMBL" id="MBM7416942.1"/>
    </source>
</evidence>
<feature type="transmembrane region" description="Helical" evidence="5">
    <location>
        <begin position="432"/>
        <end position="450"/>
    </location>
</feature>
<keyword evidence="4 5" id="KW-0472">Membrane</keyword>
<accession>A0ABS2KYD4</accession>
<reference evidence="7 8" key="1">
    <citation type="submission" date="2021-01" db="EMBL/GenBank/DDBJ databases">
        <title>Genomics of switchgrass bacterial isolates.</title>
        <authorList>
            <person name="Shade A."/>
        </authorList>
    </citation>
    <scope>NUCLEOTIDE SEQUENCE [LARGE SCALE GENOMIC DNA]</scope>
    <source>
        <strain evidence="7 8">PvP111</strain>
    </source>
</reference>
<keyword evidence="8" id="KW-1185">Reference proteome</keyword>
<evidence type="ECO:0000256" key="4">
    <source>
        <dbReference type="ARBA" id="ARBA00023136"/>
    </source>
</evidence>
<dbReference type="Pfam" id="PF13515">
    <property type="entry name" value="FUSC_2"/>
    <property type="match status" value="1"/>
</dbReference>
<feature type="transmembrane region" description="Helical" evidence="5">
    <location>
        <begin position="107"/>
        <end position="128"/>
    </location>
</feature>
<name>A0ABS2KYD4_9NOCA</name>
<feature type="transmembrane region" description="Helical" evidence="5">
    <location>
        <begin position="43"/>
        <end position="67"/>
    </location>
</feature>
<feature type="transmembrane region" description="Helical" evidence="5">
    <location>
        <begin position="158"/>
        <end position="181"/>
    </location>
</feature>
<feature type="domain" description="Integral membrane bound transporter" evidence="6">
    <location>
        <begin position="319"/>
        <end position="444"/>
    </location>
</feature>
<sequence>MTASDPSALPPRPRRRQLFVAVPSVGPRWPGGLRAALAFGVPALALLALGFPTEALLTAAGGFAVVYGEGRPFRSRWSVVLWAGLALVLSATVGGLVGQYADPRNSVVGAVLVVVVLTVQGTVATFVVDALRLGPPGAFFFVLTCAIATIVPQSGVTAWVNSACVALGALWALVVSMAPALRDASKPERDAVAAAERSVTAFGEARTAGDPAVGARHRAAVAVDRAWAALHDAEIPARRIDDPLVLRLRGVHLDFARIIGDAPLDPEHASDTVHVTPDHTPSVPMSRPTIRFRLLRALHVDSHATTTALRVFCASAASGAIAVVAGLGRPDWAVIGAVLVLQQGLDRPRGTVRALHRLVGTAAGVVLFAIVFSLSPSGFVLVLLLMALQFLIELVIARNYGIAVMFITPLALLIGGASHPGAQAWPLATERLVETCIGVLCALASMWVVARHAHRRCLLWCDGRVLDACRRTADLLRSVTPTHPDAMTARRDVQFELVGAAFAAGHAVSDDREWTSARWDSHLRVDAAGYDLLSACWRTDDGAMLAEPERWADAAPRP</sequence>
<evidence type="ECO:0000256" key="1">
    <source>
        <dbReference type="ARBA" id="ARBA00004141"/>
    </source>
</evidence>
<evidence type="ECO:0000256" key="2">
    <source>
        <dbReference type="ARBA" id="ARBA00022692"/>
    </source>
</evidence>
<keyword evidence="3 5" id="KW-1133">Transmembrane helix</keyword>
<evidence type="ECO:0000313" key="8">
    <source>
        <dbReference type="Proteomes" id="UP000703038"/>
    </source>
</evidence>
<proteinExistence type="predicted"/>
<dbReference type="Proteomes" id="UP000703038">
    <property type="component" value="Unassembled WGS sequence"/>
</dbReference>
<feature type="transmembrane region" description="Helical" evidence="5">
    <location>
        <begin position="135"/>
        <end position="152"/>
    </location>
</feature>
<dbReference type="InterPro" id="IPR049453">
    <property type="entry name" value="Memb_transporter_dom"/>
</dbReference>
<evidence type="ECO:0000256" key="3">
    <source>
        <dbReference type="ARBA" id="ARBA00022989"/>
    </source>
</evidence>
<keyword evidence="2 5" id="KW-0812">Transmembrane</keyword>
<organism evidence="7 8">
    <name type="scientific">Rhodococcoides corynebacterioides</name>
    <dbReference type="NCBI Taxonomy" id="53972"/>
    <lineage>
        <taxon>Bacteria</taxon>
        <taxon>Bacillati</taxon>
        <taxon>Actinomycetota</taxon>
        <taxon>Actinomycetes</taxon>
        <taxon>Mycobacteriales</taxon>
        <taxon>Nocardiaceae</taxon>
        <taxon>Rhodococcoides</taxon>
    </lineage>
</organism>
<comment type="subcellular location">
    <subcellularLocation>
        <location evidence="1">Membrane</location>
        <topology evidence="1">Multi-pass membrane protein</topology>
    </subcellularLocation>
</comment>
<feature type="transmembrane region" description="Helical" evidence="5">
    <location>
        <begin position="79"/>
        <end position="101"/>
    </location>
</feature>
<dbReference type="EMBL" id="JAFBBK010000001">
    <property type="protein sequence ID" value="MBM7416942.1"/>
    <property type="molecule type" value="Genomic_DNA"/>
</dbReference>
<comment type="caution">
    <text evidence="7">The sequence shown here is derived from an EMBL/GenBank/DDBJ whole genome shotgun (WGS) entry which is preliminary data.</text>
</comment>
<evidence type="ECO:0000256" key="5">
    <source>
        <dbReference type="SAM" id="Phobius"/>
    </source>
</evidence>
<evidence type="ECO:0000259" key="6">
    <source>
        <dbReference type="Pfam" id="PF13515"/>
    </source>
</evidence>
<feature type="transmembrane region" description="Helical" evidence="5">
    <location>
        <begin position="403"/>
        <end position="420"/>
    </location>
</feature>